<protein>
    <submittedName>
        <fullName evidence="2">Uncharacterized protein</fullName>
    </submittedName>
</protein>
<accession>A0A9P7G2L4</accession>
<evidence type="ECO:0000256" key="1">
    <source>
        <dbReference type="SAM" id="MobiDB-lite"/>
    </source>
</evidence>
<reference evidence="2" key="1">
    <citation type="submission" date="2020-07" db="EMBL/GenBank/DDBJ databases">
        <authorList>
            <person name="Nieuwenhuis M."/>
            <person name="Van De Peppel L.J.J."/>
        </authorList>
    </citation>
    <scope>NUCLEOTIDE SEQUENCE</scope>
    <source>
        <strain evidence="2">AP01</strain>
        <tissue evidence="2">Mycelium</tissue>
    </source>
</reference>
<dbReference type="EMBL" id="JABCKV010000248">
    <property type="protein sequence ID" value="KAG5641796.1"/>
    <property type="molecule type" value="Genomic_DNA"/>
</dbReference>
<dbReference type="Proteomes" id="UP000775547">
    <property type="component" value="Unassembled WGS sequence"/>
</dbReference>
<comment type="caution">
    <text evidence="2">The sequence shown here is derived from an EMBL/GenBank/DDBJ whole genome shotgun (WGS) entry which is preliminary data.</text>
</comment>
<gene>
    <name evidence="2" type="ORF">DXG03_004182</name>
</gene>
<organism evidence="2 3">
    <name type="scientific">Asterophora parasitica</name>
    <dbReference type="NCBI Taxonomy" id="117018"/>
    <lineage>
        <taxon>Eukaryota</taxon>
        <taxon>Fungi</taxon>
        <taxon>Dikarya</taxon>
        <taxon>Basidiomycota</taxon>
        <taxon>Agaricomycotina</taxon>
        <taxon>Agaricomycetes</taxon>
        <taxon>Agaricomycetidae</taxon>
        <taxon>Agaricales</taxon>
        <taxon>Tricholomatineae</taxon>
        <taxon>Lyophyllaceae</taxon>
        <taxon>Asterophora</taxon>
    </lineage>
</organism>
<evidence type="ECO:0000313" key="3">
    <source>
        <dbReference type="Proteomes" id="UP000775547"/>
    </source>
</evidence>
<feature type="region of interest" description="Disordered" evidence="1">
    <location>
        <begin position="25"/>
        <end position="58"/>
    </location>
</feature>
<dbReference type="OrthoDB" id="3364747at2759"/>
<name>A0A9P7G2L4_9AGAR</name>
<proteinExistence type="predicted"/>
<sequence length="155" mass="16899">MSSVTQQNPAPTHPSPKIIKKMEKEIAKEGKAEESRVKHTLNDLSSAEKAHTKAEKAVTNAENALQRAEKNELDATNAISKATYDHDISVTNLHSAQQDSQVKKKQEAKLHQDVQAKKDAADAAIKAQNVHNVSIYLSLQVVTSQGEADVPIART</sequence>
<dbReference type="AlphaFoldDB" id="A0A9P7G2L4"/>
<reference evidence="2" key="2">
    <citation type="submission" date="2021-10" db="EMBL/GenBank/DDBJ databases">
        <title>Phylogenomics reveals ancestral predisposition of the termite-cultivated fungus Termitomyces towards a domesticated lifestyle.</title>
        <authorList>
            <person name="Auxier B."/>
            <person name="Grum-Grzhimaylo A."/>
            <person name="Cardenas M.E."/>
            <person name="Lodge J.D."/>
            <person name="Laessoe T."/>
            <person name="Pedersen O."/>
            <person name="Smith M.E."/>
            <person name="Kuyper T.W."/>
            <person name="Franco-Molano E.A."/>
            <person name="Baroni T.J."/>
            <person name="Aanen D.K."/>
        </authorList>
    </citation>
    <scope>NUCLEOTIDE SEQUENCE</scope>
    <source>
        <strain evidence="2">AP01</strain>
        <tissue evidence="2">Mycelium</tissue>
    </source>
</reference>
<keyword evidence="3" id="KW-1185">Reference proteome</keyword>
<feature type="compositionally biased region" description="Basic and acidic residues" evidence="1">
    <location>
        <begin position="25"/>
        <end position="56"/>
    </location>
</feature>
<evidence type="ECO:0000313" key="2">
    <source>
        <dbReference type="EMBL" id="KAG5641796.1"/>
    </source>
</evidence>